<dbReference type="STRING" id="59733.SAMN05421769_0479"/>
<dbReference type="InterPro" id="IPR056091">
    <property type="entry name" value="DUF7674"/>
</dbReference>
<dbReference type="OrthoDB" id="1266846at2"/>
<accession>A0A1N6EKW8</accession>
<dbReference type="Pfam" id="PF24722">
    <property type="entry name" value="DUF7674"/>
    <property type="match status" value="1"/>
</dbReference>
<reference evidence="3" key="1">
    <citation type="submission" date="2016-12" db="EMBL/GenBank/DDBJ databases">
        <authorList>
            <person name="Varghese N."/>
            <person name="Submissions S."/>
        </authorList>
    </citation>
    <scope>NUCLEOTIDE SEQUENCE [LARGE SCALE GENOMIC DNA]</scope>
    <source>
        <strain evidence="3">DSM 16779</strain>
    </source>
</reference>
<proteinExistence type="predicted"/>
<name>A0A1N6EKW8_9FLAO</name>
<dbReference type="RefSeq" id="WP_074228419.1">
    <property type="nucleotide sequence ID" value="NZ_FSRQ01000001.1"/>
</dbReference>
<evidence type="ECO:0000313" key="2">
    <source>
        <dbReference type="EMBL" id="SIN83648.1"/>
    </source>
</evidence>
<protein>
    <recommendedName>
        <fullName evidence="1">DUF7674 domain-containing protein</fullName>
    </recommendedName>
</protein>
<sequence length="126" mass="15175">MLNKINRFTAVEYLKVFFPAVRKEIVTLSEQNNFPGVVQIAVDDIKVLTEKSNVQKINISIKRMYWIYKNGNSYIRYIIENLFVRSFGNLRKNLKPQQWKFLYQEIPKDFRNVYSEQTKKDQNLKF</sequence>
<gene>
    <name evidence="2" type="ORF">SAMN05421769_0479</name>
</gene>
<dbReference type="EMBL" id="FSRQ01000001">
    <property type="protein sequence ID" value="SIN83648.1"/>
    <property type="molecule type" value="Genomic_DNA"/>
</dbReference>
<dbReference type="AlphaFoldDB" id="A0A1N6EKW8"/>
<feature type="domain" description="DUF7674" evidence="1">
    <location>
        <begin position="12"/>
        <end position="117"/>
    </location>
</feature>
<evidence type="ECO:0000259" key="1">
    <source>
        <dbReference type="Pfam" id="PF24722"/>
    </source>
</evidence>
<organism evidence="2 3">
    <name type="scientific">Chryseobacterium scophthalmum</name>
    <dbReference type="NCBI Taxonomy" id="59733"/>
    <lineage>
        <taxon>Bacteria</taxon>
        <taxon>Pseudomonadati</taxon>
        <taxon>Bacteroidota</taxon>
        <taxon>Flavobacteriia</taxon>
        <taxon>Flavobacteriales</taxon>
        <taxon>Weeksellaceae</taxon>
        <taxon>Chryseobacterium group</taxon>
        <taxon>Chryseobacterium</taxon>
    </lineage>
</organism>
<keyword evidence="3" id="KW-1185">Reference proteome</keyword>
<dbReference type="Proteomes" id="UP000184782">
    <property type="component" value="Unassembled WGS sequence"/>
</dbReference>
<evidence type="ECO:0000313" key="3">
    <source>
        <dbReference type="Proteomes" id="UP000184782"/>
    </source>
</evidence>